<reference evidence="3 4" key="1">
    <citation type="submission" date="2018-12" db="EMBL/GenBank/DDBJ databases">
        <title>Genome Sequence of Candidatus Viridilinea halotolerans isolated from saline sulfide-rich spring.</title>
        <authorList>
            <person name="Grouzdev D.S."/>
            <person name="Burganskaya E.I."/>
            <person name="Krutkina M.S."/>
            <person name="Sukhacheva M.V."/>
            <person name="Gorlenko V.M."/>
        </authorList>
    </citation>
    <scope>NUCLEOTIDE SEQUENCE [LARGE SCALE GENOMIC DNA]</scope>
    <source>
        <strain evidence="3">Chok-6</strain>
    </source>
</reference>
<dbReference type="PROSITE" id="PS00893">
    <property type="entry name" value="NUDIX_BOX"/>
    <property type="match status" value="1"/>
</dbReference>
<dbReference type="Proteomes" id="UP000280307">
    <property type="component" value="Unassembled WGS sequence"/>
</dbReference>
<dbReference type="PANTHER" id="PTHR21340">
    <property type="entry name" value="DIADENOSINE 5,5-P1,P4-TETRAPHOSPHATE PYROPHOSPHOHYDROLASE MUTT"/>
    <property type="match status" value="1"/>
</dbReference>
<name>A0A426UB51_9CHLR</name>
<dbReference type="SUPFAM" id="SSF55811">
    <property type="entry name" value="Nudix"/>
    <property type="match status" value="1"/>
</dbReference>
<protein>
    <submittedName>
        <fullName evidence="3">NUDIX domain-containing protein</fullName>
    </submittedName>
</protein>
<dbReference type="GO" id="GO:0006754">
    <property type="term" value="P:ATP biosynthetic process"/>
    <property type="evidence" value="ECO:0007669"/>
    <property type="project" value="TreeGrafter"/>
</dbReference>
<dbReference type="InterPro" id="IPR051325">
    <property type="entry name" value="Nudix_hydrolase_domain"/>
</dbReference>
<accession>A0A426UB51</accession>
<evidence type="ECO:0000313" key="4">
    <source>
        <dbReference type="Proteomes" id="UP000280307"/>
    </source>
</evidence>
<dbReference type="InterPro" id="IPR020084">
    <property type="entry name" value="NUDIX_hydrolase_CS"/>
</dbReference>
<evidence type="ECO:0000259" key="2">
    <source>
        <dbReference type="PROSITE" id="PS51462"/>
    </source>
</evidence>
<dbReference type="Pfam" id="PF00293">
    <property type="entry name" value="NUDIX"/>
    <property type="match status" value="1"/>
</dbReference>
<evidence type="ECO:0000313" key="3">
    <source>
        <dbReference type="EMBL" id="RRR77798.1"/>
    </source>
</evidence>
<feature type="domain" description="Nudix hydrolase" evidence="2">
    <location>
        <begin position="3"/>
        <end position="134"/>
    </location>
</feature>
<dbReference type="PANTHER" id="PTHR21340:SF0">
    <property type="entry name" value="BIS(5'-NUCLEOSYL)-TETRAPHOSPHATASE [ASYMMETRICAL]"/>
    <property type="match status" value="1"/>
</dbReference>
<dbReference type="EMBL" id="RSAS01000046">
    <property type="protein sequence ID" value="RRR77798.1"/>
    <property type="molecule type" value="Genomic_DNA"/>
</dbReference>
<gene>
    <name evidence="3" type="ORF">EI684_01075</name>
</gene>
<proteinExistence type="predicted"/>
<dbReference type="GO" id="GO:0006167">
    <property type="term" value="P:AMP biosynthetic process"/>
    <property type="evidence" value="ECO:0007669"/>
    <property type="project" value="TreeGrafter"/>
</dbReference>
<dbReference type="AlphaFoldDB" id="A0A426UB51"/>
<dbReference type="PROSITE" id="PS51462">
    <property type="entry name" value="NUDIX"/>
    <property type="match status" value="1"/>
</dbReference>
<evidence type="ECO:0000256" key="1">
    <source>
        <dbReference type="ARBA" id="ARBA00022801"/>
    </source>
</evidence>
<dbReference type="InterPro" id="IPR015797">
    <property type="entry name" value="NUDIX_hydrolase-like_dom_sf"/>
</dbReference>
<sequence>MSKLIRAAGAVVYSYDPSGQRMFLLIHDRHHAWTLPKGRLEPDEDETAAAIREIAEETGVVCELERLLIRVAYPVYRKGIWRDKEVAYFLARAALTRPVPASDEGITQAAWIVAAHALRLVTYAQVRQVVRLALKSLDEDRNDA</sequence>
<organism evidence="3 4">
    <name type="scientific">Candidatus Viridilinea halotolerans</name>
    <dbReference type="NCBI Taxonomy" id="2491704"/>
    <lineage>
        <taxon>Bacteria</taxon>
        <taxon>Bacillati</taxon>
        <taxon>Chloroflexota</taxon>
        <taxon>Chloroflexia</taxon>
        <taxon>Chloroflexales</taxon>
        <taxon>Chloroflexineae</taxon>
        <taxon>Oscillochloridaceae</taxon>
        <taxon>Candidatus Viridilinea</taxon>
    </lineage>
</organism>
<dbReference type="CDD" id="cd03673">
    <property type="entry name" value="NUDIX_Ap6A_hydrolase"/>
    <property type="match status" value="1"/>
</dbReference>
<dbReference type="Gene3D" id="3.90.79.10">
    <property type="entry name" value="Nucleoside Triphosphate Pyrophosphohydrolase"/>
    <property type="match status" value="1"/>
</dbReference>
<dbReference type="InterPro" id="IPR000086">
    <property type="entry name" value="NUDIX_hydrolase_dom"/>
</dbReference>
<comment type="caution">
    <text evidence="3">The sequence shown here is derived from an EMBL/GenBank/DDBJ whole genome shotgun (WGS) entry which is preliminary data.</text>
</comment>
<dbReference type="GO" id="GO:0004081">
    <property type="term" value="F:bis(5'-nucleosyl)-tetraphosphatase (asymmetrical) activity"/>
    <property type="evidence" value="ECO:0007669"/>
    <property type="project" value="TreeGrafter"/>
</dbReference>
<keyword evidence="1" id="KW-0378">Hydrolase</keyword>